<reference evidence="2 3" key="1">
    <citation type="journal article" date="2019" name="Emerg. Microbes Infect.">
        <title>Comprehensive subspecies identification of 175 nontuberculous mycobacteria species based on 7547 genomic profiles.</title>
        <authorList>
            <person name="Matsumoto Y."/>
            <person name="Kinjo T."/>
            <person name="Motooka D."/>
            <person name="Nabeya D."/>
            <person name="Jung N."/>
            <person name="Uechi K."/>
            <person name="Horii T."/>
            <person name="Iida T."/>
            <person name="Fujita J."/>
            <person name="Nakamura S."/>
        </authorList>
    </citation>
    <scope>NUCLEOTIDE SEQUENCE [LARGE SCALE GENOMIC DNA]</scope>
    <source>
        <strain evidence="2 3">JCM 17324</strain>
    </source>
</reference>
<evidence type="ECO:0000313" key="3">
    <source>
        <dbReference type="Proteomes" id="UP000466831"/>
    </source>
</evidence>
<protein>
    <recommendedName>
        <fullName evidence="4">Secreted protein</fullName>
    </recommendedName>
</protein>
<feature type="region of interest" description="Disordered" evidence="1">
    <location>
        <begin position="1"/>
        <end position="23"/>
    </location>
</feature>
<evidence type="ECO:0000256" key="1">
    <source>
        <dbReference type="SAM" id="MobiDB-lite"/>
    </source>
</evidence>
<organism evidence="2 3">
    <name type="scientific">Mycobacterium marseillense</name>
    <dbReference type="NCBI Taxonomy" id="701042"/>
    <lineage>
        <taxon>Bacteria</taxon>
        <taxon>Bacillati</taxon>
        <taxon>Actinomycetota</taxon>
        <taxon>Actinomycetes</taxon>
        <taxon>Mycobacteriales</taxon>
        <taxon>Mycobacteriaceae</taxon>
        <taxon>Mycobacterium</taxon>
        <taxon>Mycobacterium avium complex (MAC)</taxon>
    </lineage>
</organism>
<sequence>MACAVAGAAMAPSSPATGTAPIAKSDRARPGLRIWVLVICDTPVEQKSRSLLKAGPFRMLARRGVTRGGNTNNAVRATSMFALSSAPRNRRRLVVAASAN</sequence>
<gene>
    <name evidence="2" type="ORF">MMARJ_25500</name>
</gene>
<dbReference type="EMBL" id="AP022584">
    <property type="protein sequence ID" value="BBY11810.1"/>
    <property type="molecule type" value="Genomic_DNA"/>
</dbReference>
<proteinExistence type="predicted"/>
<accession>A0ABN5ZVJ0</accession>
<evidence type="ECO:0000313" key="2">
    <source>
        <dbReference type="EMBL" id="BBY11810.1"/>
    </source>
</evidence>
<name>A0ABN5ZVJ0_9MYCO</name>
<keyword evidence="3" id="KW-1185">Reference proteome</keyword>
<dbReference type="Proteomes" id="UP000466831">
    <property type="component" value="Chromosome"/>
</dbReference>
<evidence type="ECO:0008006" key="4">
    <source>
        <dbReference type="Google" id="ProtNLM"/>
    </source>
</evidence>